<dbReference type="EMBL" id="LANI01000034">
    <property type="protein sequence ID" value="KKJ75301.1"/>
    <property type="molecule type" value="Genomic_DNA"/>
</dbReference>
<keyword evidence="1" id="KW-0472">Membrane</keyword>
<dbReference type="Proteomes" id="UP000034491">
    <property type="component" value="Unassembled WGS sequence"/>
</dbReference>
<dbReference type="InterPro" id="IPR010910">
    <property type="entry name" value="Nitrate/nitrite_sensing_bac"/>
</dbReference>
<dbReference type="Gene3D" id="6.10.340.10">
    <property type="match status" value="1"/>
</dbReference>
<gene>
    <name evidence="3" type="ORF">WH95_18920</name>
</gene>
<keyword evidence="1" id="KW-0812">Transmembrane</keyword>
<dbReference type="InterPro" id="IPR013587">
    <property type="entry name" value="Nitrate/nitrite_sensing"/>
</dbReference>
<keyword evidence="1" id="KW-1133">Transmembrane helix</keyword>
<dbReference type="AlphaFoldDB" id="A0A0M2R0Z2"/>
<reference evidence="3 4" key="1">
    <citation type="submission" date="2015-03" db="EMBL/GenBank/DDBJ databases">
        <title>Genome sequence of Kiloniella sp. P1-1, isolated from the gut microflora of Pacific white shrimp, Penaeus vannamei.</title>
        <authorList>
            <person name="Shao Z."/>
            <person name="Wang L."/>
            <person name="Li X."/>
        </authorList>
    </citation>
    <scope>NUCLEOTIDE SEQUENCE [LARGE SCALE GENOMIC DNA]</scope>
    <source>
        <strain evidence="3 4">P1-1</strain>
    </source>
</reference>
<sequence>MEKILNIAESAPDLSAYIHNLQAERGASASYIGANGSSALKNQLDDSHRRTNESQKAFQTQLTNLIAHADNDRFISKLDKVQTTARELEKYRSSVINIELSAKEMASYYSRTIASLIDLIAEMPHQSKDGGISNEITALIALLQAKENAGIERAIGTASFTSGSFDTDQYRQISSLISKQQSYFWIFQNYASDKQNSRYNDLLANPVSQRLSDMRDVIAQYPDTFDLRGISGQEFFDVTSSRINILREIEIKAEDSLIEDITHIRDDAYNIELVFLISTILLLTFAIGLGTIIVIGISRSLANLVEIVVDQDAQVKIDPSRKDEIGILSNALVAFTEEAKKSALIATENLRIKSALDNCKANVMVADNDFDIIYMNDAVLDMMRAGEADIRKD</sequence>
<protein>
    <recommendedName>
        <fullName evidence="2">NIT domain-containing protein</fullName>
    </recommendedName>
</protein>
<feature type="domain" description="NIT" evidence="2">
    <location>
        <begin position="12"/>
        <end position="264"/>
    </location>
</feature>
<keyword evidence="4" id="KW-1185">Reference proteome</keyword>
<dbReference type="Gene3D" id="3.30.450.20">
    <property type="entry name" value="PAS domain"/>
    <property type="match status" value="1"/>
</dbReference>
<dbReference type="STRING" id="1549748.WH95_18920"/>
<comment type="caution">
    <text evidence="3">The sequence shown here is derived from an EMBL/GenBank/DDBJ whole genome shotgun (WGS) entry which is preliminary data.</text>
</comment>
<evidence type="ECO:0000313" key="4">
    <source>
        <dbReference type="Proteomes" id="UP000034491"/>
    </source>
</evidence>
<proteinExistence type="predicted"/>
<evidence type="ECO:0000259" key="2">
    <source>
        <dbReference type="PROSITE" id="PS50906"/>
    </source>
</evidence>
<feature type="non-terminal residue" evidence="3">
    <location>
        <position position="393"/>
    </location>
</feature>
<feature type="transmembrane region" description="Helical" evidence="1">
    <location>
        <begin position="273"/>
        <end position="297"/>
    </location>
</feature>
<dbReference type="Pfam" id="PF08376">
    <property type="entry name" value="NIT"/>
    <property type="match status" value="1"/>
</dbReference>
<organism evidence="3 4">
    <name type="scientific">Kiloniella litopenaei</name>
    <dbReference type="NCBI Taxonomy" id="1549748"/>
    <lineage>
        <taxon>Bacteria</taxon>
        <taxon>Pseudomonadati</taxon>
        <taxon>Pseudomonadota</taxon>
        <taxon>Alphaproteobacteria</taxon>
        <taxon>Rhodospirillales</taxon>
        <taxon>Kiloniellaceae</taxon>
        <taxon>Kiloniella</taxon>
    </lineage>
</organism>
<name>A0A0M2R0Z2_9PROT</name>
<evidence type="ECO:0000256" key="1">
    <source>
        <dbReference type="SAM" id="Phobius"/>
    </source>
</evidence>
<accession>A0A0M2R0Z2</accession>
<dbReference type="PROSITE" id="PS50906">
    <property type="entry name" value="NIT"/>
    <property type="match status" value="1"/>
</dbReference>
<evidence type="ECO:0000313" key="3">
    <source>
        <dbReference type="EMBL" id="KKJ75301.1"/>
    </source>
</evidence>